<reference evidence="2" key="1">
    <citation type="journal article" date="2012" name="Nature">
        <title>The oyster genome reveals stress adaptation and complexity of shell formation.</title>
        <authorList>
            <person name="Zhang G."/>
            <person name="Fang X."/>
            <person name="Guo X."/>
            <person name="Li L."/>
            <person name="Luo R."/>
            <person name="Xu F."/>
            <person name="Yang P."/>
            <person name="Zhang L."/>
            <person name="Wang X."/>
            <person name="Qi H."/>
            <person name="Xiong Z."/>
            <person name="Que H."/>
            <person name="Xie Y."/>
            <person name="Holland P.W."/>
            <person name="Paps J."/>
            <person name="Zhu Y."/>
            <person name="Wu F."/>
            <person name="Chen Y."/>
            <person name="Wang J."/>
            <person name="Peng C."/>
            <person name="Meng J."/>
            <person name="Yang L."/>
            <person name="Liu J."/>
            <person name="Wen B."/>
            <person name="Zhang N."/>
            <person name="Huang Z."/>
            <person name="Zhu Q."/>
            <person name="Feng Y."/>
            <person name="Mount A."/>
            <person name="Hedgecock D."/>
            <person name="Xu Z."/>
            <person name="Liu Y."/>
            <person name="Domazet-Loso T."/>
            <person name="Du Y."/>
            <person name="Sun X."/>
            <person name="Zhang S."/>
            <person name="Liu B."/>
            <person name="Cheng P."/>
            <person name="Jiang X."/>
            <person name="Li J."/>
            <person name="Fan D."/>
            <person name="Wang W."/>
            <person name="Fu W."/>
            <person name="Wang T."/>
            <person name="Wang B."/>
            <person name="Zhang J."/>
            <person name="Peng Z."/>
            <person name="Li Y."/>
            <person name="Li N."/>
            <person name="Wang J."/>
            <person name="Chen M."/>
            <person name="He Y."/>
            <person name="Tan F."/>
            <person name="Song X."/>
            <person name="Zheng Q."/>
            <person name="Huang R."/>
            <person name="Yang H."/>
            <person name="Du X."/>
            <person name="Chen L."/>
            <person name="Yang M."/>
            <person name="Gaffney P.M."/>
            <person name="Wang S."/>
            <person name="Luo L."/>
            <person name="She Z."/>
            <person name="Ming Y."/>
            <person name="Huang W."/>
            <person name="Zhang S."/>
            <person name="Huang B."/>
            <person name="Zhang Y."/>
            <person name="Qu T."/>
            <person name="Ni P."/>
            <person name="Miao G."/>
            <person name="Wang J."/>
            <person name="Wang Q."/>
            <person name="Steinberg C.E."/>
            <person name="Wang H."/>
            <person name="Li N."/>
            <person name="Qian L."/>
            <person name="Zhang G."/>
            <person name="Li Y."/>
            <person name="Yang H."/>
            <person name="Liu X."/>
            <person name="Wang J."/>
            <person name="Yin Y."/>
            <person name="Wang J."/>
        </authorList>
    </citation>
    <scope>NUCLEOTIDE SEQUENCE [LARGE SCALE GENOMIC DNA]</scope>
    <source>
        <strain evidence="2">05x7-T-G4-1.051#20</strain>
    </source>
</reference>
<dbReference type="EMBL" id="JH819015">
    <property type="protein sequence ID" value="EKC24906.1"/>
    <property type="molecule type" value="Genomic_DNA"/>
</dbReference>
<accession>K1QTI2</accession>
<evidence type="ECO:0000313" key="2">
    <source>
        <dbReference type="EMBL" id="EKC24906.1"/>
    </source>
</evidence>
<gene>
    <name evidence="2" type="ORF">CGI_10008254</name>
</gene>
<dbReference type="HOGENOM" id="CLU_1961702_0_0_1"/>
<name>K1QTI2_MAGGI</name>
<dbReference type="AlphaFoldDB" id="K1QTI2"/>
<feature type="compositionally biased region" description="Basic and acidic residues" evidence="1">
    <location>
        <begin position="1"/>
        <end position="31"/>
    </location>
</feature>
<organism evidence="2">
    <name type="scientific">Magallana gigas</name>
    <name type="common">Pacific oyster</name>
    <name type="synonym">Crassostrea gigas</name>
    <dbReference type="NCBI Taxonomy" id="29159"/>
    <lineage>
        <taxon>Eukaryota</taxon>
        <taxon>Metazoa</taxon>
        <taxon>Spiralia</taxon>
        <taxon>Lophotrochozoa</taxon>
        <taxon>Mollusca</taxon>
        <taxon>Bivalvia</taxon>
        <taxon>Autobranchia</taxon>
        <taxon>Pteriomorphia</taxon>
        <taxon>Ostreida</taxon>
        <taxon>Ostreoidea</taxon>
        <taxon>Ostreidae</taxon>
        <taxon>Magallana</taxon>
    </lineage>
</organism>
<feature type="region of interest" description="Disordered" evidence="1">
    <location>
        <begin position="1"/>
        <end position="91"/>
    </location>
</feature>
<proteinExistence type="predicted"/>
<feature type="compositionally biased region" description="Basic and acidic residues" evidence="1">
    <location>
        <begin position="51"/>
        <end position="79"/>
    </location>
</feature>
<protein>
    <submittedName>
        <fullName evidence="2">Uncharacterized protein</fullName>
    </submittedName>
</protein>
<sequence>MAGVEHRSASEKEKTKCEPSKRASSKTEKKTTIVGSEEGGIANAAVNNVHNSEDRAVTGENEKKDCNIPDITTVDKSEESSGDEVPLGKRIPKKKSFGTEFATESLTSQILKIQEKQSSSNILAVGQI</sequence>
<evidence type="ECO:0000256" key="1">
    <source>
        <dbReference type="SAM" id="MobiDB-lite"/>
    </source>
</evidence>
<dbReference type="InParanoid" id="K1QTI2"/>